<feature type="region of interest" description="Disordered" evidence="1">
    <location>
        <begin position="190"/>
        <end position="247"/>
    </location>
</feature>
<feature type="compositionally biased region" description="Gly residues" evidence="1">
    <location>
        <begin position="212"/>
        <end position="222"/>
    </location>
</feature>
<proteinExistence type="predicted"/>
<dbReference type="AlphaFoldDB" id="A0A6J4TRK0"/>
<accession>A0A6J4TRK0</accession>
<feature type="non-terminal residue" evidence="2">
    <location>
        <position position="247"/>
    </location>
</feature>
<sequence length="247" mass="26742">GPSAHQLLSGRARGRRRSICVLQRDLEALGSPRGGRQPPDCRQVRRYLGDLDRALRSGGGRPGGREPREGARRDPRRALHVPQPEGAQEPAVLEWTQGTHVRAVRAGRAVARAPHVAHPRPRQRRPRRQPAREPPDRLRQLQRDARHALRQAAQTALPGAVLRALRRPVHPEDRGAAVLLADVRRALGPARDAAARSPQGGPAAVPRASPGDRGGGIRGGGSTTRRLGERHPEVDPRLRGAAAPGLM</sequence>
<reference evidence="2" key="1">
    <citation type="submission" date="2020-02" db="EMBL/GenBank/DDBJ databases">
        <authorList>
            <person name="Meier V. D."/>
        </authorList>
    </citation>
    <scope>NUCLEOTIDE SEQUENCE</scope>
    <source>
        <strain evidence="2">AVDCRST_MAG30</strain>
    </source>
</reference>
<dbReference type="EMBL" id="CADCVS010000477">
    <property type="protein sequence ID" value="CAA9529195.1"/>
    <property type="molecule type" value="Genomic_DNA"/>
</dbReference>
<name>A0A6J4TRK0_9ACTN</name>
<organism evidence="2">
    <name type="scientific">uncultured Solirubrobacteraceae bacterium</name>
    <dbReference type="NCBI Taxonomy" id="1162706"/>
    <lineage>
        <taxon>Bacteria</taxon>
        <taxon>Bacillati</taxon>
        <taxon>Actinomycetota</taxon>
        <taxon>Thermoleophilia</taxon>
        <taxon>Solirubrobacterales</taxon>
        <taxon>Solirubrobacteraceae</taxon>
        <taxon>environmental samples</taxon>
    </lineage>
</organism>
<feature type="compositionally biased region" description="Basic residues" evidence="1">
    <location>
        <begin position="115"/>
        <end position="129"/>
    </location>
</feature>
<evidence type="ECO:0000313" key="2">
    <source>
        <dbReference type="EMBL" id="CAA9529195.1"/>
    </source>
</evidence>
<feature type="compositionally biased region" description="Basic and acidic residues" evidence="1">
    <location>
        <begin position="63"/>
        <end position="77"/>
    </location>
</feature>
<feature type="region of interest" description="Disordered" evidence="1">
    <location>
        <begin position="109"/>
        <end position="138"/>
    </location>
</feature>
<feature type="region of interest" description="Disordered" evidence="1">
    <location>
        <begin position="51"/>
        <end position="90"/>
    </location>
</feature>
<feature type="compositionally biased region" description="Basic and acidic residues" evidence="1">
    <location>
        <begin position="226"/>
        <end position="238"/>
    </location>
</feature>
<feature type="non-terminal residue" evidence="2">
    <location>
        <position position="1"/>
    </location>
</feature>
<evidence type="ECO:0000256" key="1">
    <source>
        <dbReference type="SAM" id="MobiDB-lite"/>
    </source>
</evidence>
<gene>
    <name evidence="2" type="ORF">AVDCRST_MAG30-3634</name>
</gene>
<protein>
    <submittedName>
        <fullName evidence="2">Uncharacterized protein</fullName>
    </submittedName>
</protein>